<dbReference type="EMBL" id="JBJURJ010000012">
    <property type="protein sequence ID" value="MFM9330232.1"/>
    <property type="molecule type" value="Genomic_DNA"/>
</dbReference>
<comment type="caution">
    <text evidence="1">The sequence shown here is derived from an EMBL/GenBank/DDBJ whole genome shotgun (WGS) entry which is preliminary data.</text>
</comment>
<evidence type="ECO:0000313" key="1">
    <source>
        <dbReference type="EMBL" id="MFM9330232.1"/>
    </source>
</evidence>
<accession>A0ACC7P0Q0</accession>
<reference evidence="1" key="1">
    <citation type="submission" date="2024-12" db="EMBL/GenBank/DDBJ databases">
        <authorList>
            <person name="Wu N."/>
        </authorList>
    </citation>
    <scope>NUCLEOTIDE SEQUENCE</scope>
    <source>
        <strain evidence="1">P15</strain>
    </source>
</reference>
<proteinExistence type="predicted"/>
<name>A0ACC7P0Q0_9BACL</name>
<sequence length="169" mass="16633">MNKKVAAFAAALTLSAVVAAPVFAEDSSMYGTGMSTGTATGGTSPTATSTPGTGMMNWGATASPNTYSGTTGVNNYGTNGNNDMTGTSGTGGIFGGAGADGSYTGHGTGTGYGMGHDGLTGTGTYGTNSYNALATDDDNMDWGWLGLLGLLGLAGLRGRNRDSDRGAIK</sequence>
<dbReference type="Proteomes" id="UP001631969">
    <property type="component" value="Unassembled WGS sequence"/>
</dbReference>
<keyword evidence="2" id="KW-1185">Reference proteome</keyword>
<organism evidence="1 2">
    <name type="scientific">Paenibacillus mesotrionivorans</name>
    <dbReference type="NCBI Taxonomy" id="3160968"/>
    <lineage>
        <taxon>Bacteria</taxon>
        <taxon>Bacillati</taxon>
        <taxon>Bacillota</taxon>
        <taxon>Bacilli</taxon>
        <taxon>Bacillales</taxon>
        <taxon>Paenibacillaceae</taxon>
        <taxon>Paenibacillus</taxon>
    </lineage>
</organism>
<evidence type="ECO:0000313" key="2">
    <source>
        <dbReference type="Proteomes" id="UP001631969"/>
    </source>
</evidence>
<gene>
    <name evidence="1" type="ORF">ACI1P1_18185</name>
</gene>
<protein>
    <submittedName>
        <fullName evidence="1">WGxxGxxG family protein</fullName>
    </submittedName>
</protein>